<dbReference type="Gene3D" id="3.90.1200.10">
    <property type="match status" value="1"/>
</dbReference>
<dbReference type="GeneID" id="78820723"/>
<dbReference type="Proteomes" id="UP001596432">
    <property type="component" value="Unassembled WGS sequence"/>
</dbReference>
<dbReference type="RefSeq" id="WP_274325991.1">
    <property type="nucleotide sequence ID" value="NZ_CP118158.1"/>
</dbReference>
<dbReference type="PANTHER" id="PTHR21310">
    <property type="entry name" value="AMINOGLYCOSIDE PHOSPHOTRANSFERASE-RELATED-RELATED"/>
    <property type="match status" value="1"/>
</dbReference>
<feature type="domain" description="Aminoglycoside phosphotransferase" evidence="1">
    <location>
        <begin position="40"/>
        <end position="306"/>
    </location>
</feature>
<dbReference type="InterPro" id="IPR051678">
    <property type="entry name" value="AGP_Transferase"/>
</dbReference>
<dbReference type="AlphaFoldDB" id="A0ABD5Y3U2"/>
<sequence>MTTDEQVDELDGEARSAVERMVTAVDGDWTVLDATEISEGGNETVAVTVETDDGVRECVLKATDEEHGGGNLAAEAKLLRLLGAETSVPVPEVYGVVDDHPDLPTPLFLMGRTDGEPLPADASAIPNDEMAAYVRQVGRSLGEIHSVDAFGGYGPVADADRVDPADAGGARPLARAYGLALADPHDSWAARVPATAEWMLERVGETRFGDLVPALDDAITERYERLDLPGRPVISRIDHHPGNLAVDRGSRSVTGLLDWGLVRTTDPEYDLVCAEQGFCGTDSLDSDRRERLRSALYEGYDETHERRVDGAFEARRRLYQLVFIASNMTWVSAWVTPETADGVERDYREFVAELL</sequence>
<dbReference type="SUPFAM" id="SSF56112">
    <property type="entry name" value="Protein kinase-like (PK-like)"/>
    <property type="match status" value="1"/>
</dbReference>
<dbReference type="Gene3D" id="3.30.200.20">
    <property type="entry name" value="Phosphorylase Kinase, domain 1"/>
    <property type="match status" value="1"/>
</dbReference>
<dbReference type="PANTHER" id="PTHR21310:SF15">
    <property type="entry name" value="AMINOGLYCOSIDE PHOSPHOTRANSFERASE DOMAIN-CONTAINING PROTEIN"/>
    <property type="match status" value="1"/>
</dbReference>
<dbReference type="InterPro" id="IPR002575">
    <property type="entry name" value="Aminoglycoside_PTrfase"/>
</dbReference>
<evidence type="ECO:0000313" key="3">
    <source>
        <dbReference type="Proteomes" id="UP001596432"/>
    </source>
</evidence>
<organism evidence="2 3">
    <name type="scientific">Halosimplex aquaticum</name>
    <dbReference type="NCBI Taxonomy" id="3026162"/>
    <lineage>
        <taxon>Archaea</taxon>
        <taxon>Methanobacteriati</taxon>
        <taxon>Methanobacteriota</taxon>
        <taxon>Stenosarchaea group</taxon>
        <taxon>Halobacteria</taxon>
        <taxon>Halobacteriales</taxon>
        <taxon>Haloarculaceae</taxon>
        <taxon>Halosimplex</taxon>
    </lineage>
</organism>
<evidence type="ECO:0000259" key="1">
    <source>
        <dbReference type="Pfam" id="PF01636"/>
    </source>
</evidence>
<protein>
    <submittedName>
        <fullName evidence="2">Phosphotransferase family protein</fullName>
    </submittedName>
</protein>
<name>A0ABD5Y3U2_9EURY</name>
<dbReference type="InterPro" id="IPR011009">
    <property type="entry name" value="Kinase-like_dom_sf"/>
</dbReference>
<reference evidence="2 3" key="1">
    <citation type="journal article" date="2019" name="Int. J. Syst. Evol. Microbiol.">
        <title>The Global Catalogue of Microorganisms (GCM) 10K type strain sequencing project: providing services to taxonomists for standard genome sequencing and annotation.</title>
        <authorList>
            <consortium name="The Broad Institute Genomics Platform"/>
            <consortium name="The Broad Institute Genome Sequencing Center for Infectious Disease"/>
            <person name="Wu L."/>
            <person name="Ma J."/>
        </authorList>
    </citation>
    <scope>NUCLEOTIDE SEQUENCE [LARGE SCALE GENOMIC DNA]</scope>
    <source>
        <strain evidence="2 3">XZYJT29</strain>
    </source>
</reference>
<keyword evidence="3" id="KW-1185">Reference proteome</keyword>
<gene>
    <name evidence="2" type="ORF">ACFQMA_11415</name>
</gene>
<proteinExistence type="predicted"/>
<dbReference type="Pfam" id="PF01636">
    <property type="entry name" value="APH"/>
    <property type="match status" value="1"/>
</dbReference>
<dbReference type="EMBL" id="JBHTAS010000001">
    <property type="protein sequence ID" value="MFC7140435.1"/>
    <property type="molecule type" value="Genomic_DNA"/>
</dbReference>
<comment type="caution">
    <text evidence="2">The sequence shown here is derived from an EMBL/GenBank/DDBJ whole genome shotgun (WGS) entry which is preliminary data.</text>
</comment>
<evidence type="ECO:0000313" key="2">
    <source>
        <dbReference type="EMBL" id="MFC7140435.1"/>
    </source>
</evidence>
<accession>A0ABD5Y3U2</accession>